<evidence type="ECO:0000256" key="4">
    <source>
        <dbReference type="ARBA" id="ARBA00022842"/>
    </source>
</evidence>
<keyword evidence="3 5" id="KW-0378">Hydrolase</keyword>
<gene>
    <name evidence="5" type="ORF">PW220_02795</name>
</gene>
<organism evidence="5 6">
    <name type="scientific">Streptococcus iners subsp. hyiners</name>
    <dbReference type="NCBI Taxonomy" id="3028083"/>
    <lineage>
        <taxon>Bacteria</taxon>
        <taxon>Bacillati</taxon>
        <taxon>Bacillota</taxon>
        <taxon>Bacilli</taxon>
        <taxon>Lactobacillales</taxon>
        <taxon>Streptococcaceae</taxon>
        <taxon>Streptococcus</taxon>
        <taxon>Streptococcus iners</taxon>
    </lineage>
</organism>
<dbReference type="AlphaFoldDB" id="A0AA96VHK7"/>
<dbReference type="NCBIfam" id="TIGR01509">
    <property type="entry name" value="HAD-SF-IA-v3"/>
    <property type="match status" value="1"/>
</dbReference>
<evidence type="ECO:0000256" key="2">
    <source>
        <dbReference type="ARBA" id="ARBA00022723"/>
    </source>
</evidence>
<keyword evidence="2" id="KW-0479">Metal-binding</keyword>
<dbReference type="SFLD" id="SFLDG01129">
    <property type="entry name" value="C1.5:_HAD__Beta-PGM__Phosphata"/>
    <property type="match status" value="1"/>
</dbReference>
<dbReference type="NCBIfam" id="TIGR01549">
    <property type="entry name" value="HAD-SF-IA-v1"/>
    <property type="match status" value="1"/>
</dbReference>
<sequence>MKAVIFDLDDTLYDQIQPFKKALDRHLQVDDELVGPLYLAFRHHADQVFEAAATGKMSLKDSHIYRMKAALADFGFQVSDALALTIQIDYDYFQGQLELSPMFPAIFSHCKERGLALGIITNGPHRHQLRKIRTLGLLDWFDQALILISGQLGVAKPNPQIFKVMEQRLGFSSDEICYVGDSFENDVIGAKACGWQAIWFNHRLRSAPETSVSPDKIVDKWEDLREAIFQMD</sequence>
<keyword evidence="4" id="KW-0460">Magnesium</keyword>
<dbReference type="Gene3D" id="3.40.50.1000">
    <property type="entry name" value="HAD superfamily/HAD-like"/>
    <property type="match status" value="1"/>
</dbReference>
<protein>
    <submittedName>
        <fullName evidence="5">HAD family hydrolase</fullName>
    </submittedName>
</protein>
<dbReference type="SUPFAM" id="SSF56784">
    <property type="entry name" value="HAD-like"/>
    <property type="match status" value="1"/>
</dbReference>
<evidence type="ECO:0000313" key="6">
    <source>
        <dbReference type="Proteomes" id="UP001301526"/>
    </source>
</evidence>
<dbReference type="PRINTS" id="PR00413">
    <property type="entry name" value="HADHALOGNASE"/>
</dbReference>
<name>A0AA96VHK7_9STRE</name>
<accession>A0AA96VHK7</accession>
<dbReference type="InterPro" id="IPR023214">
    <property type="entry name" value="HAD_sf"/>
</dbReference>
<dbReference type="EMBL" id="CP118734">
    <property type="protein sequence ID" value="WNY49586.1"/>
    <property type="molecule type" value="Genomic_DNA"/>
</dbReference>
<dbReference type="GO" id="GO:0016791">
    <property type="term" value="F:phosphatase activity"/>
    <property type="evidence" value="ECO:0007669"/>
    <property type="project" value="TreeGrafter"/>
</dbReference>
<dbReference type="SFLD" id="SFLDS00003">
    <property type="entry name" value="Haloacid_Dehalogenase"/>
    <property type="match status" value="1"/>
</dbReference>
<reference evidence="5 6" key="1">
    <citation type="submission" date="2023-02" db="EMBL/GenBank/DDBJ databases">
        <title>Streptococcus sp. Genome Sequencing and Assembly.</title>
        <authorList>
            <person name="Shore S.M."/>
            <person name="Nicholson T.L."/>
        </authorList>
    </citation>
    <scope>NUCLEOTIDE SEQUENCE [LARGE SCALE GENOMIC DNA]</scope>
    <source>
        <strain evidence="5 6">29892</strain>
    </source>
</reference>
<dbReference type="PANTHER" id="PTHR46470:SF2">
    <property type="entry name" value="GLYCERALDEHYDE 3-PHOSPHATE PHOSPHATASE"/>
    <property type="match status" value="1"/>
</dbReference>
<comment type="cofactor">
    <cofactor evidence="1">
        <name>Mg(2+)</name>
        <dbReference type="ChEBI" id="CHEBI:18420"/>
    </cofactor>
</comment>
<dbReference type="GO" id="GO:0046872">
    <property type="term" value="F:metal ion binding"/>
    <property type="evidence" value="ECO:0007669"/>
    <property type="project" value="UniProtKB-KW"/>
</dbReference>
<dbReference type="RefSeq" id="WP_248054720.1">
    <property type="nucleotide sequence ID" value="NZ_CP118734.1"/>
</dbReference>
<dbReference type="InterPro" id="IPR006439">
    <property type="entry name" value="HAD-SF_hydro_IA"/>
</dbReference>
<evidence type="ECO:0000256" key="3">
    <source>
        <dbReference type="ARBA" id="ARBA00022801"/>
    </source>
</evidence>
<dbReference type="GO" id="GO:0044281">
    <property type="term" value="P:small molecule metabolic process"/>
    <property type="evidence" value="ECO:0007669"/>
    <property type="project" value="UniProtKB-ARBA"/>
</dbReference>
<dbReference type="InterPro" id="IPR051400">
    <property type="entry name" value="HAD-like_hydrolase"/>
</dbReference>
<dbReference type="Proteomes" id="UP001301526">
    <property type="component" value="Chromosome"/>
</dbReference>
<evidence type="ECO:0000256" key="1">
    <source>
        <dbReference type="ARBA" id="ARBA00001946"/>
    </source>
</evidence>
<proteinExistence type="predicted"/>
<dbReference type="Pfam" id="PF00702">
    <property type="entry name" value="Hydrolase"/>
    <property type="match status" value="1"/>
</dbReference>
<dbReference type="PANTHER" id="PTHR46470">
    <property type="entry name" value="N-ACYLNEURAMINATE-9-PHOSPHATASE"/>
    <property type="match status" value="1"/>
</dbReference>
<evidence type="ECO:0000313" key="5">
    <source>
        <dbReference type="EMBL" id="WNY49586.1"/>
    </source>
</evidence>
<dbReference type="InterPro" id="IPR036412">
    <property type="entry name" value="HAD-like_sf"/>
</dbReference>
<keyword evidence="6" id="KW-1185">Reference proteome</keyword>
<dbReference type="Gene3D" id="1.20.120.710">
    <property type="entry name" value="Haloacid dehalogenase hydrolase-like domain"/>
    <property type="match status" value="1"/>
</dbReference>